<dbReference type="Gene3D" id="3.40.50.1000">
    <property type="entry name" value="HAD superfamily/HAD-like"/>
    <property type="match status" value="2"/>
</dbReference>
<dbReference type="AlphaFoldDB" id="A0A6J6GNH9"/>
<dbReference type="InterPro" id="IPR036412">
    <property type="entry name" value="HAD-like_sf"/>
</dbReference>
<dbReference type="InterPro" id="IPR006357">
    <property type="entry name" value="HAD-SF_hydro_IIA"/>
</dbReference>
<dbReference type="Pfam" id="PF13242">
    <property type="entry name" value="Hydrolase_like"/>
    <property type="match status" value="1"/>
</dbReference>
<evidence type="ECO:0000313" key="1">
    <source>
        <dbReference type="EMBL" id="CAB4602776.1"/>
    </source>
</evidence>
<protein>
    <submittedName>
        <fullName evidence="1">Unannotated protein</fullName>
    </submittedName>
</protein>
<dbReference type="SUPFAM" id="SSF56784">
    <property type="entry name" value="HAD-like"/>
    <property type="match status" value="1"/>
</dbReference>
<sequence>MPELPGATEVPAQHGPPSVVLLDLDGVVWLAHRPIPGSVEAIAALREAGVRVVFVTNNSNSTLAEQEAALAAIGLPARGDVLTSAMAGALLVRPGERVLVCGGPGVVEAVERRGAVAVTSGPADAVIVGFHRTFTYEGLREAAAAVHAGARLIGTNDDATYPTPDGPIPGGGAILAAVEVGSGTRATVAGKPFAPMASLVRDVVGEAAAVAAVMVGDRPSTDGRFARELGCRSAQVWSGVTPRGADVDPVPDLVGDDLADVVRQLLATGAAARRPG</sequence>
<dbReference type="EMBL" id="CAEZSR010000353">
    <property type="protein sequence ID" value="CAB4602776.1"/>
    <property type="molecule type" value="Genomic_DNA"/>
</dbReference>
<reference evidence="1" key="1">
    <citation type="submission" date="2020-05" db="EMBL/GenBank/DDBJ databases">
        <authorList>
            <person name="Chiriac C."/>
            <person name="Salcher M."/>
            <person name="Ghai R."/>
            <person name="Kavagutti S V."/>
        </authorList>
    </citation>
    <scope>NUCLEOTIDE SEQUENCE</scope>
</reference>
<gene>
    <name evidence="1" type="ORF">UFOPK1493_04440</name>
</gene>
<accession>A0A6J6GNH9</accession>
<dbReference type="Pfam" id="PF13344">
    <property type="entry name" value="Hydrolase_6"/>
    <property type="match status" value="1"/>
</dbReference>
<name>A0A6J6GNH9_9ZZZZ</name>
<dbReference type="InterPro" id="IPR023214">
    <property type="entry name" value="HAD_sf"/>
</dbReference>
<dbReference type="GO" id="GO:0016791">
    <property type="term" value="F:phosphatase activity"/>
    <property type="evidence" value="ECO:0007669"/>
    <property type="project" value="TreeGrafter"/>
</dbReference>
<dbReference type="PANTHER" id="PTHR19288:SF95">
    <property type="entry name" value="D-GLYCEROL 3-PHOSPHATE PHOSPHATASE"/>
    <property type="match status" value="1"/>
</dbReference>
<dbReference type="NCBIfam" id="TIGR01460">
    <property type="entry name" value="HAD-SF-IIA"/>
    <property type="match status" value="1"/>
</dbReference>
<dbReference type="PANTHER" id="PTHR19288">
    <property type="entry name" value="4-NITROPHENYLPHOSPHATASE-RELATED"/>
    <property type="match status" value="1"/>
</dbReference>
<proteinExistence type="predicted"/>
<organism evidence="1">
    <name type="scientific">freshwater metagenome</name>
    <dbReference type="NCBI Taxonomy" id="449393"/>
    <lineage>
        <taxon>unclassified sequences</taxon>
        <taxon>metagenomes</taxon>
        <taxon>ecological metagenomes</taxon>
    </lineage>
</organism>
<dbReference type="GO" id="GO:0005737">
    <property type="term" value="C:cytoplasm"/>
    <property type="evidence" value="ECO:0007669"/>
    <property type="project" value="TreeGrafter"/>
</dbReference>